<sequence length="136" mass="14965">MNTPSSRGFERLATAASRFAGQPLSFTLAALLVVVWAITGPLFDFSNTWQLVINTGTTIVTFLMVFLIQSSQNRDTAAIQLKLDELIRATEKAHDSLIDLEQMDAAELERVRHQFEQLARRARGESCDGAPPGVSS</sequence>
<reference evidence="2" key="1">
    <citation type="journal article" date="2014" name="Int. J. Syst. Evol. Microbiol.">
        <title>Complete genome sequence of Corynebacterium casei LMG S-19264T (=DSM 44701T), isolated from a smear-ripened cheese.</title>
        <authorList>
            <consortium name="US DOE Joint Genome Institute (JGI-PGF)"/>
            <person name="Walter F."/>
            <person name="Albersmeier A."/>
            <person name="Kalinowski J."/>
            <person name="Ruckert C."/>
        </authorList>
    </citation>
    <scope>NUCLEOTIDE SEQUENCE</scope>
    <source>
        <strain evidence="2">KCTC 32020</strain>
    </source>
</reference>
<keyword evidence="1" id="KW-1133">Transmembrane helix</keyword>
<evidence type="ECO:0000313" key="2">
    <source>
        <dbReference type="EMBL" id="GHE43523.1"/>
    </source>
</evidence>
<feature type="transmembrane region" description="Helical" evidence="1">
    <location>
        <begin position="49"/>
        <end position="68"/>
    </location>
</feature>
<keyword evidence="1" id="KW-0472">Membrane</keyword>
<organism evidence="2 3">
    <name type="scientific">Vulcaniibacterium thermophilum</name>
    <dbReference type="NCBI Taxonomy" id="1169913"/>
    <lineage>
        <taxon>Bacteria</taxon>
        <taxon>Pseudomonadati</taxon>
        <taxon>Pseudomonadota</taxon>
        <taxon>Gammaproteobacteria</taxon>
        <taxon>Lysobacterales</taxon>
        <taxon>Lysobacteraceae</taxon>
        <taxon>Vulcaniibacterium</taxon>
    </lineage>
</organism>
<dbReference type="Proteomes" id="UP000636453">
    <property type="component" value="Unassembled WGS sequence"/>
</dbReference>
<protein>
    <recommendedName>
        <fullName evidence="4">Low affinity Fe/Cu permease</fullName>
    </recommendedName>
</protein>
<keyword evidence="3" id="KW-1185">Reference proteome</keyword>
<accession>A0A918ZAN7</accession>
<comment type="caution">
    <text evidence="2">The sequence shown here is derived from an EMBL/GenBank/DDBJ whole genome shotgun (WGS) entry which is preliminary data.</text>
</comment>
<feature type="transmembrane region" description="Helical" evidence="1">
    <location>
        <begin position="21"/>
        <end position="43"/>
    </location>
</feature>
<evidence type="ECO:0000313" key="3">
    <source>
        <dbReference type="Proteomes" id="UP000636453"/>
    </source>
</evidence>
<dbReference type="Pfam" id="PF04120">
    <property type="entry name" value="Iron_permease"/>
    <property type="match status" value="1"/>
</dbReference>
<reference evidence="2" key="2">
    <citation type="submission" date="2020-09" db="EMBL/GenBank/DDBJ databases">
        <authorList>
            <person name="Sun Q."/>
            <person name="Kim S."/>
        </authorList>
    </citation>
    <scope>NUCLEOTIDE SEQUENCE</scope>
    <source>
        <strain evidence="2">KCTC 32020</strain>
    </source>
</reference>
<dbReference type="RefSeq" id="WP_146474039.1">
    <property type="nucleotide sequence ID" value="NZ_BNCF01000020.1"/>
</dbReference>
<dbReference type="GO" id="GO:0055085">
    <property type="term" value="P:transmembrane transport"/>
    <property type="evidence" value="ECO:0007669"/>
    <property type="project" value="InterPro"/>
</dbReference>
<name>A0A918ZAN7_9GAMM</name>
<keyword evidence="1" id="KW-0812">Transmembrane</keyword>
<dbReference type="OrthoDB" id="119761at2"/>
<evidence type="ECO:0008006" key="4">
    <source>
        <dbReference type="Google" id="ProtNLM"/>
    </source>
</evidence>
<proteinExistence type="predicted"/>
<dbReference type="AlphaFoldDB" id="A0A918ZAN7"/>
<evidence type="ECO:0000256" key="1">
    <source>
        <dbReference type="SAM" id="Phobius"/>
    </source>
</evidence>
<dbReference type="InterPro" id="IPR007251">
    <property type="entry name" value="Iron_permease_Fet4"/>
</dbReference>
<dbReference type="EMBL" id="BNCF01000020">
    <property type="protein sequence ID" value="GHE43523.1"/>
    <property type="molecule type" value="Genomic_DNA"/>
</dbReference>
<gene>
    <name evidence="2" type="ORF">GCM10007167_26610</name>
</gene>